<dbReference type="Pfam" id="PF00126">
    <property type="entry name" value="HTH_1"/>
    <property type="match status" value="1"/>
</dbReference>
<reference evidence="6 7" key="1">
    <citation type="submission" date="2016-08" db="EMBL/GenBank/DDBJ databases">
        <authorList>
            <person name="Seilhamer J.J."/>
        </authorList>
    </citation>
    <scope>NUCLEOTIDE SEQUENCE [LARGE SCALE GENOMIC DNA]</scope>
    <source>
        <strain evidence="6 7">PH27A</strain>
    </source>
</reference>
<evidence type="ECO:0000256" key="3">
    <source>
        <dbReference type="ARBA" id="ARBA00023125"/>
    </source>
</evidence>
<dbReference type="PANTHER" id="PTHR30419">
    <property type="entry name" value="HTH-TYPE TRANSCRIPTIONAL REGULATOR YBHD"/>
    <property type="match status" value="1"/>
</dbReference>
<feature type="domain" description="HTH lysR-type" evidence="5">
    <location>
        <begin position="1"/>
        <end position="58"/>
    </location>
</feature>
<dbReference type="GO" id="GO:0005829">
    <property type="term" value="C:cytosol"/>
    <property type="evidence" value="ECO:0007669"/>
    <property type="project" value="TreeGrafter"/>
</dbReference>
<protein>
    <recommendedName>
        <fullName evidence="5">HTH lysR-type domain-containing protein</fullName>
    </recommendedName>
</protein>
<dbReference type="GO" id="GO:0003677">
    <property type="term" value="F:DNA binding"/>
    <property type="evidence" value="ECO:0007669"/>
    <property type="project" value="UniProtKB-KW"/>
</dbReference>
<keyword evidence="4" id="KW-0804">Transcription</keyword>
<dbReference type="Pfam" id="PF03466">
    <property type="entry name" value="LysR_substrate"/>
    <property type="match status" value="1"/>
</dbReference>
<dbReference type="Gene3D" id="1.10.10.10">
    <property type="entry name" value="Winged helix-like DNA-binding domain superfamily/Winged helix DNA-binding domain"/>
    <property type="match status" value="1"/>
</dbReference>
<proteinExistence type="inferred from homology"/>
<sequence>MDHRQLRFLVALAQERHFGRAATRVHVTQPTLSARLKQLEEELGTPLIRRGRRFEGFTPEGQRVLRHARRILAEFDELYAELDPTSGPSGWLQIGLVPSALGEVSSWVPKLRQDYPALKLRLREYTTLGLMQALNDDEIDLAVGYLDVPAAEPFVAQPLYTEHYMAMADQQVTLPAPLQWADLAHFPLYMLTPDMQHHAYIRAQLESVGVVSESVVEADSLAILATLLHCGKAVAVMPERLISALPLQGVHSHALPPLEQAARVGLLWKRNERQSARLRAVLKQFSVL</sequence>
<dbReference type="PANTHER" id="PTHR30419:SF31">
    <property type="entry name" value="BLR3139 PROTEIN"/>
    <property type="match status" value="1"/>
</dbReference>
<keyword evidence="3" id="KW-0238">DNA-binding</keyword>
<dbReference type="FunFam" id="1.10.10.10:FF:000001">
    <property type="entry name" value="LysR family transcriptional regulator"/>
    <property type="match status" value="1"/>
</dbReference>
<organism evidence="6 7">
    <name type="scientific">Terasakiispira papahanaumokuakeensis</name>
    <dbReference type="NCBI Taxonomy" id="197479"/>
    <lineage>
        <taxon>Bacteria</taxon>
        <taxon>Pseudomonadati</taxon>
        <taxon>Pseudomonadota</taxon>
        <taxon>Gammaproteobacteria</taxon>
        <taxon>Oceanospirillales</taxon>
        <taxon>Terasakiispira</taxon>
    </lineage>
</organism>
<evidence type="ECO:0000256" key="2">
    <source>
        <dbReference type="ARBA" id="ARBA00023015"/>
    </source>
</evidence>
<evidence type="ECO:0000313" key="7">
    <source>
        <dbReference type="Proteomes" id="UP000094291"/>
    </source>
</evidence>
<dbReference type="Gene3D" id="3.40.190.290">
    <property type="match status" value="1"/>
</dbReference>
<evidence type="ECO:0000256" key="1">
    <source>
        <dbReference type="ARBA" id="ARBA00009437"/>
    </source>
</evidence>
<dbReference type="CDD" id="cd05466">
    <property type="entry name" value="PBP2_LTTR_substrate"/>
    <property type="match status" value="1"/>
</dbReference>
<comment type="caution">
    <text evidence="6">The sequence shown here is derived from an EMBL/GenBank/DDBJ whole genome shotgun (WGS) entry which is preliminary data.</text>
</comment>
<dbReference type="InterPro" id="IPR050950">
    <property type="entry name" value="HTH-type_LysR_regulators"/>
</dbReference>
<dbReference type="Proteomes" id="UP000094291">
    <property type="component" value="Unassembled WGS sequence"/>
</dbReference>
<accession>A0A1E2VD07</accession>
<keyword evidence="7" id="KW-1185">Reference proteome</keyword>
<dbReference type="RefSeq" id="WP_068999529.1">
    <property type="nucleotide sequence ID" value="NZ_MDTQ01000001.1"/>
</dbReference>
<dbReference type="GO" id="GO:0003700">
    <property type="term" value="F:DNA-binding transcription factor activity"/>
    <property type="evidence" value="ECO:0007669"/>
    <property type="project" value="InterPro"/>
</dbReference>
<evidence type="ECO:0000259" key="5">
    <source>
        <dbReference type="PROSITE" id="PS50931"/>
    </source>
</evidence>
<evidence type="ECO:0000313" key="6">
    <source>
        <dbReference type="EMBL" id="ODC04545.1"/>
    </source>
</evidence>
<gene>
    <name evidence="6" type="ORF">BFW38_14420</name>
</gene>
<dbReference type="STRING" id="197479.BFW38_14420"/>
<dbReference type="SUPFAM" id="SSF53850">
    <property type="entry name" value="Periplasmic binding protein-like II"/>
    <property type="match status" value="1"/>
</dbReference>
<dbReference type="InterPro" id="IPR036390">
    <property type="entry name" value="WH_DNA-bd_sf"/>
</dbReference>
<dbReference type="PRINTS" id="PR00039">
    <property type="entry name" value="HTHLYSR"/>
</dbReference>
<dbReference type="InterPro" id="IPR005119">
    <property type="entry name" value="LysR_subst-bd"/>
</dbReference>
<dbReference type="AlphaFoldDB" id="A0A1E2VD07"/>
<evidence type="ECO:0000256" key="4">
    <source>
        <dbReference type="ARBA" id="ARBA00023163"/>
    </source>
</evidence>
<dbReference type="InterPro" id="IPR036388">
    <property type="entry name" value="WH-like_DNA-bd_sf"/>
</dbReference>
<dbReference type="InterPro" id="IPR000847">
    <property type="entry name" value="LysR_HTH_N"/>
</dbReference>
<name>A0A1E2VD07_9GAMM</name>
<dbReference type="SUPFAM" id="SSF46785">
    <property type="entry name" value="Winged helix' DNA-binding domain"/>
    <property type="match status" value="1"/>
</dbReference>
<dbReference type="PROSITE" id="PS50931">
    <property type="entry name" value="HTH_LYSR"/>
    <property type="match status" value="1"/>
</dbReference>
<comment type="similarity">
    <text evidence="1">Belongs to the LysR transcriptional regulatory family.</text>
</comment>
<dbReference type="EMBL" id="MDTQ01000001">
    <property type="protein sequence ID" value="ODC04545.1"/>
    <property type="molecule type" value="Genomic_DNA"/>
</dbReference>
<keyword evidence="2" id="KW-0805">Transcription regulation</keyword>
<dbReference type="OrthoDB" id="646694at2"/>